<keyword evidence="6" id="KW-0627">Porphyrin biosynthesis</keyword>
<dbReference type="NCBIfam" id="TIGR01469">
    <property type="entry name" value="cobA_cysG_Cterm"/>
    <property type="match status" value="1"/>
</dbReference>
<dbReference type="UniPathway" id="UPA00262">
    <property type="reaction ID" value="UER00211"/>
</dbReference>
<accession>A0A8J7CRY5</accession>
<dbReference type="Gene3D" id="3.30.950.10">
    <property type="entry name" value="Methyltransferase, Cobalt-precorrin-4 Transmethylase, Domain 2"/>
    <property type="match status" value="1"/>
</dbReference>
<dbReference type="CDD" id="cd11642">
    <property type="entry name" value="SUMT"/>
    <property type="match status" value="1"/>
</dbReference>
<comment type="similarity">
    <text evidence="1 8">Belongs to the precorrin methyltransferase family.</text>
</comment>
<keyword evidence="11" id="KW-1185">Reference proteome</keyword>
<evidence type="ECO:0000256" key="5">
    <source>
        <dbReference type="ARBA" id="ARBA00022691"/>
    </source>
</evidence>
<comment type="pathway">
    <text evidence="7">Porphyrin-containing compound metabolism; siroheme biosynthesis; precorrin-2 from uroporphyrinogen III: step 1/1.</text>
</comment>
<dbReference type="SUPFAM" id="SSF53790">
    <property type="entry name" value="Tetrapyrrole methylase"/>
    <property type="match status" value="1"/>
</dbReference>
<dbReference type="FunFam" id="3.40.1010.10:FF:000001">
    <property type="entry name" value="Siroheme synthase"/>
    <property type="match status" value="1"/>
</dbReference>
<evidence type="ECO:0000256" key="2">
    <source>
        <dbReference type="ARBA" id="ARBA00012162"/>
    </source>
</evidence>
<protein>
    <recommendedName>
        <fullName evidence="2">uroporphyrinogen-III C-methyltransferase</fullName>
        <ecNumber evidence="2">2.1.1.107</ecNumber>
    </recommendedName>
</protein>
<name>A0A8J7CRY5_9PROT</name>
<feature type="domain" description="Tetrapyrrole methylase" evidence="9">
    <location>
        <begin position="21"/>
        <end position="231"/>
    </location>
</feature>
<dbReference type="EC" id="2.1.1.107" evidence="2"/>
<keyword evidence="4 8" id="KW-0808">Transferase</keyword>
<keyword evidence="5" id="KW-0949">S-adenosyl-L-methionine</keyword>
<evidence type="ECO:0000256" key="6">
    <source>
        <dbReference type="ARBA" id="ARBA00023244"/>
    </source>
</evidence>
<evidence type="ECO:0000256" key="3">
    <source>
        <dbReference type="ARBA" id="ARBA00022603"/>
    </source>
</evidence>
<dbReference type="GO" id="GO:0004851">
    <property type="term" value="F:uroporphyrin-III C-methyltransferase activity"/>
    <property type="evidence" value="ECO:0007669"/>
    <property type="project" value="UniProtKB-EC"/>
</dbReference>
<dbReference type="InterPro" id="IPR050161">
    <property type="entry name" value="Siro_Cobalamin_biosynth"/>
</dbReference>
<evidence type="ECO:0000259" key="9">
    <source>
        <dbReference type="Pfam" id="PF00590"/>
    </source>
</evidence>
<keyword evidence="3 8" id="KW-0489">Methyltransferase</keyword>
<comment type="caution">
    <text evidence="10">The sequence shown here is derived from an EMBL/GenBank/DDBJ whole genome shotgun (WGS) entry which is preliminary data.</text>
</comment>
<gene>
    <name evidence="10" type="primary">cobA</name>
    <name evidence="10" type="ORF">IHV25_09570</name>
</gene>
<evidence type="ECO:0000313" key="11">
    <source>
        <dbReference type="Proteomes" id="UP000631034"/>
    </source>
</evidence>
<dbReference type="InterPro" id="IPR014777">
    <property type="entry name" value="4pyrrole_Mease_sub1"/>
</dbReference>
<dbReference type="GO" id="GO:0019354">
    <property type="term" value="P:siroheme biosynthetic process"/>
    <property type="evidence" value="ECO:0007669"/>
    <property type="project" value="UniProtKB-UniPathway"/>
</dbReference>
<dbReference type="Proteomes" id="UP000631034">
    <property type="component" value="Unassembled WGS sequence"/>
</dbReference>
<proteinExistence type="inferred from homology"/>
<evidence type="ECO:0000256" key="7">
    <source>
        <dbReference type="ARBA" id="ARBA00025705"/>
    </source>
</evidence>
<evidence type="ECO:0000256" key="8">
    <source>
        <dbReference type="RuleBase" id="RU003960"/>
    </source>
</evidence>
<dbReference type="AlphaFoldDB" id="A0A8J7CRY5"/>
<dbReference type="PANTHER" id="PTHR45790:SF3">
    <property type="entry name" value="S-ADENOSYL-L-METHIONINE-DEPENDENT UROPORPHYRINOGEN III METHYLTRANSFERASE, CHLOROPLASTIC"/>
    <property type="match status" value="1"/>
</dbReference>
<dbReference type="InterPro" id="IPR014776">
    <property type="entry name" value="4pyrrole_Mease_sub2"/>
</dbReference>
<evidence type="ECO:0000256" key="1">
    <source>
        <dbReference type="ARBA" id="ARBA00005879"/>
    </source>
</evidence>
<dbReference type="NCBIfam" id="NF004790">
    <property type="entry name" value="PRK06136.1"/>
    <property type="match status" value="1"/>
</dbReference>
<dbReference type="PROSITE" id="PS00840">
    <property type="entry name" value="SUMT_2"/>
    <property type="match status" value="1"/>
</dbReference>
<dbReference type="InterPro" id="IPR000878">
    <property type="entry name" value="4pyrrol_Mease"/>
</dbReference>
<reference evidence="10" key="1">
    <citation type="submission" date="2020-10" db="EMBL/GenBank/DDBJ databases">
        <title>Genome sequence of the unusual species of purple photosynthetic bacteria, Phaeovibrio sulfidiphilus DSM 23193, type strain.</title>
        <authorList>
            <person name="Kyndt J.A."/>
            <person name="Meyer T.E."/>
        </authorList>
    </citation>
    <scope>NUCLEOTIDE SEQUENCE</scope>
    <source>
        <strain evidence="10">DSM 23193</strain>
    </source>
</reference>
<dbReference type="PANTHER" id="PTHR45790">
    <property type="entry name" value="SIROHEME SYNTHASE-RELATED"/>
    <property type="match status" value="1"/>
</dbReference>
<dbReference type="InterPro" id="IPR035996">
    <property type="entry name" value="4pyrrol_Methylase_sf"/>
</dbReference>
<dbReference type="InterPro" id="IPR003043">
    <property type="entry name" value="Uropor_MeTrfase_CS"/>
</dbReference>
<sequence length="290" mass="29904">MVHSLALSRLSPLLPPFEAGTVWLAGAGPGDPGLLTLLAVHALSEADAVVHDALIDGRVLSLARPGAEIIHAGKRGGLASPTQPDISARLVTLAREGKRVLRLKGGDPFVFGRGAEEAHTLAKAGIPFRVVPGVTAGIGGLAYAGIPVTTRDTNAAVTFVTGHAASGLLPENLDWGALARLPVLVFYMAHKHLGVIAGRLLAEGKPGNTPAGFLTDATTARQCFHATTLETAVIDRDRLGVRPPALFIVGDVVAMEKTLGWWSPPTLGDDPASAFFSQGGSTEPAHSAAS</sequence>
<dbReference type="Gene3D" id="3.40.1010.10">
    <property type="entry name" value="Cobalt-precorrin-4 Transmethylase, Domain 1"/>
    <property type="match status" value="1"/>
</dbReference>
<dbReference type="InterPro" id="IPR006366">
    <property type="entry name" value="CobA/CysG_C"/>
</dbReference>
<dbReference type="Pfam" id="PF00590">
    <property type="entry name" value="TP_methylase"/>
    <property type="match status" value="1"/>
</dbReference>
<evidence type="ECO:0000256" key="4">
    <source>
        <dbReference type="ARBA" id="ARBA00022679"/>
    </source>
</evidence>
<dbReference type="RefSeq" id="WP_192534900.1">
    <property type="nucleotide sequence ID" value="NZ_JACZHT010000008.1"/>
</dbReference>
<evidence type="ECO:0000313" key="10">
    <source>
        <dbReference type="EMBL" id="MBE1237890.1"/>
    </source>
</evidence>
<dbReference type="EMBL" id="JACZHT010000008">
    <property type="protein sequence ID" value="MBE1237890.1"/>
    <property type="molecule type" value="Genomic_DNA"/>
</dbReference>
<dbReference type="GO" id="GO:0032259">
    <property type="term" value="P:methylation"/>
    <property type="evidence" value="ECO:0007669"/>
    <property type="project" value="UniProtKB-KW"/>
</dbReference>
<organism evidence="10 11">
    <name type="scientific">Phaeovibrio sulfidiphilus</name>
    <dbReference type="NCBI Taxonomy" id="1220600"/>
    <lineage>
        <taxon>Bacteria</taxon>
        <taxon>Pseudomonadati</taxon>
        <taxon>Pseudomonadota</taxon>
        <taxon>Alphaproteobacteria</taxon>
        <taxon>Rhodospirillales</taxon>
        <taxon>Rhodospirillaceae</taxon>
        <taxon>Phaeovibrio</taxon>
    </lineage>
</organism>